<sequence length="293" mass="33231">MVSIIITSKNEGKSIGQAIHAFLKQDFHQHTFEIIVVAPDEETLQGAQALGSDLVTTIKDTGVGKVQALNLAISRANGNILIFSDGDVVVGNLAVAALLAKLETGVVSGRPIAEKNSVNKYIFWQNCLFDSAHKMRLRRSAENKFITLSGYLFACKKELLRGFVFPQDILTEDEYLSYYLFNRSIRIAYAPLAKVFVKAPKNYSDWLKQKVRTLGGSYQIPVGWKKNIAMRSFSKESAHVFSLLSNYGKNFRQQYWLQLLFFARLYAWIKAFFLVKILEKNSRSLWIRVISTK</sequence>
<reference evidence="4 5" key="1">
    <citation type="journal article" date="2016" name="Environ. Microbiol.">
        <title>Genomic resolution of a cold subsurface aquifer community provides metabolic insights for novel microbes adapted to high CO concentrations.</title>
        <authorList>
            <person name="Probst A.J."/>
            <person name="Castelle C.J."/>
            <person name="Singh A."/>
            <person name="Brown C.T."/>
            <person name="Anantharaman K."/>
            <person name="Sharon I."/>
            <person name="Hug L.A."/>
            <person name="Burstein D."/>
            <person name="Emerson J.B."/>
            <person name="Thomas B.C."/>
            <person name="Banfield J.F."/>
        </authorList>
    </citation>
    <scope>NUCLEOTIDE SEQUENCE [LARGE SCALE GENOMIC DNA]</scope>
    <source>
        <strain evidence="4">CG1_02_38_13</strain>
    </source>
</reference>
<dbReference type="Pfam" id="PF13641">
    <property type="entry name" value="Glyco_tranf_2_3"/>
    <property type="match status" value="1"/>
</dbReference>
<evidence type="ECO:0000256" key="2">
    <source>
        <dbReference type="ARBA" id="ARBA00022676"/>
    </source>
</evidence>
<dbReference type="PANTHER" id="PTHR43630:SF1">
    <property type="entry name" value="POLY-BETA-1,6-N-ACETYL-D-GLUCOSAMINE SYNTHASE"/>
    <property type="match status" value="1"/>
</dbReference>
<comment type="similarity">
    <text evidence="1">Belongs to the glycosyltransferase 2 family.</text>
</comment>
<evidence type="ECO:0000256" key="3">
    <source>
        <dbReference type="ARBA" id="ARBA00022679"/>
    </source>
</evidence>
<protein>
    <recommendedName>
        <fullName evidence="6">Glycosyltransferase 2-like domain-containing protein</fullName>
    </recommendedName>
</protein>
<evidence type="ECO:0000313" key="5">
    <source>
        <dbReference type="Proteomes" id="UP000182465"/>
    </source>
</evidence>
<keyword evidence="3" id="KW-0808">Transferase</keyword>
<dbReference type="PANTHER" id="PTHR43630">
    <property type="entry name" value="POLY-BETA-1,6-N-ACETYL-D-GLUCOSAMINE SYNTHASE"/>
    <property type="match status" value="1"/>
</dbReference>
<keyword evidence="2" id="KW-0328">Glycosyltransferase</keyword>
<dbReference type="SUPFAM" id="SSF53448">
    <property type="entry name" value="Nucleotide-diphospho-sugar transferases"/>
    <property type="match status" value="1"/>
</dbReference>
<evidence type="ECO:0008006" key="6">
    <source>
        <dbReference type="Google" id="ProtNLM"/>
    </source>
</evidence>
<comment type="caution">
    <text evidence="4">The sequence shown here is derived from an EMBL/GenBank/DDBJ whole genome shotgun (WGS) entry which is preliminary data.</text>
</comment>
<dbReference type="AlphaFoldDB" id="A0A1J4TYG3"/>
<accession>A0A1J4TYG3</accession>
<evidence type="ECO:0000256" key="1">
    <source>
        <dbReference type="ARBA" id="ARBA00006739"/>
    </source>
</evidence>
<dbReference type="InterPro" id="IPR029044">
    <property type="entry name" value="Nucleotide-diphossugar_trans"/>
</dbReference>
<organism evidence="4 5">
    <name type="scientific">Candidatus Kuenenbacteria bacterium CG1_02_38_13</name>
    <dbReference type="NCBI Taxonomy" id="1805235"/>
    <lineage>
        <taxon>Bacteria</taxon>
        <taxon>Candidatus Kueneniibacteriota</taxon>
    </lineage>
</organism>
<dbReference type="EMBL" id="MNVB01000033">
    <property type="protein sequence ID" value="OIO17340.1"/>
    <property type="molecule type" value="Genomic_DNA"/>
</dbReference>
<name>A0A1J4TYG3_9BACT</name>
<evidence type="ECO:0000313" key="4">
    <source>
        <dbReference type="EMBL" id="OIO17340.1"/>
    </source>
</evidence>
<dbReference type="Gene3D" id="3.90.550.10">
    <property type="entry name" value="Spore Coat Polysaccharide Biosynthesis Protein SpsA, Chain A"/>
    <property type="match status" value="1"/>
</dbReference>
<proteinExistence type="inferred from homology"/>
<gene>
    <name evidence="4" type="ORF">AUJ29_01470</name>
</gene>
<dbReference type="GO" id="GO:0016757">
    <property type="term" value="F:glycosyltransferase activity"/>
    <property type="evidence" value="ECO:0007669"/>
    <property type="project" value="UniProtKB-KW"/>
</dbReference>
<dbReference type="Proteomes" id="UP000182465">
    <property type="component" value="Unassembled WGS sequence"/>
</dbReference>